<proteinExistence type="predicted"/>
<dbReference type="EMBL" id="LAOD01000006">
    <property type="protein sequence ID" value="KJV88065.1"/>
    <property type="molecule type" value="Genomic_DNA"/>
</dbReference>
<protein>
    <submittedName>
        <fullName evidence="1">Uncharacterized protein</fullName>
    </submittedName>
</protein>
<gene>
    <name evidence="1" type="ORF">APHCRT_0255</name>
</gene>
<evidence type="ECO:0000313" key="2">
    <source>
        <dbReference type="Proteomes" id="UP000033722"/>
    </source>
</evidence>
<sequence length="51" mass="5859">MEIPTITYAAIKLWHQAQEVSYVPVVYCYGLLMNVEFISRIEENYGVSMGT</sequence>
<reference evidence="1 2" key="1">
    <citation type="submission" date="2015-01" db="EMBL/GenBank/DDBJ databases">
        <title>Genome Sequencing of Rickettsiales.</title>
        <authorList>
            <person name="Daugherty S.C."/>
            <person name="Su Q."/>
            <person name="Abolude K."/>
            <person name="Beier-Sexton M."/>
            <person name="Carlyon J.A."/>
            <person name="Carter R."/>
            <person name="Day N.P."/>
            <person name="Dumler S.J."/>
            <person name="Dyachenko V."/>
            <person name="Godinez A."/>
            <person name="Kurtti T.J."/>
            <person name="Lichay M."/>
            <person name="Mullins K.E."/>
            <person name="Ott S."/>
            <person name="Pappas-Brown V."/>
            <person name="Paris D.H."/>
            <person name="Patel P."/>
            <person name="Richards A.L."/>
            <person name="Sadzewicz L."/>
            <person name="Sears K."/>
            <person name="Seidman D."/>
            <person name="Sengamalay N."/>
            <person name="Stenos J."/>
            <person name="Tallon L.J."/>
            <person name="Vincent G."/>
            <person name="Fraser C.M."/>
            <person name="Munderloh U."/>
            <person name="Dunning-Hotopp J.C."/>
        </authorList>
    </citation>
    <scope>NUCLEOTIDE SEQUENCE [LARGE SCALE GENOMIC DNA]</scope>
    <source>
        <strain evidence="1 2">CRT53-1</strain>
    </source>
</reference>
<organism evidence="1 2">
    <name type="scientific">Anaplasma phagocytophilum str. CRT53-1</name>
    <dbReference type="NCBI Taxonomy" id="1359157"/>
    <lineage>
        <taxon>Bacteria</taxon>
        <taxon>Pseudomonadati</taxon>
        <taxon>Pseudomonadota</taxon>
        <taxon>Alphaproteobacteria</taxon>
        <taxon>Rickettsiales</taxon>
        <taxon>Anaplasmataceae</taxon>
        <taxon>Anaplasma</taxon>
        <taxon>phagocytophilum group</taxon>
    </lineage>
</organism>
<evidence type="ECO:0000313" key="1">
    <source>
        <dbReference type="EMBL" id="KJV88065.1"/>
    </source>
</evidence>
<comment type="caution">
    <text evidence="1">The sequence shown here is derived from an EMBL/GenBank/DDBJ whole genome shotgun (WGS) entry which is preliminary data.</text>
</comment>
<dbReference type="Proteomes" id="UP000033722">
    <property type="component" value="Unassembled WGS sequence"/>
</dbReference>
<accession>A0A0F3Q647</accession>
<dbReference type="AlphaFoldDB" id="A0A0F3Q647"/>
<name>A0A0F3Q647_ANAPH</name>